<keyword evidence="2" id="KW-1185">Reference proteome</keyword>
<evidence type="ECO:0000313" key="1">
    <source>
        <dbReference type="EMBL" id="SMP77356.1"/>
    </source>
</evidence>
<reference evidence="1 2" key="1">
    <citation type="submission" date="2017-05" db="EMBL/GenBank/DDBJ databases">
        <authorList>
            <person name="Varghese N."/>
            <person name="Submissions S."/>
        </authorList>
    </citation>
    <scope>NUCLEOTIDE SEQUENCE [LARGE SCALE GENOMIC DNA]</scope>
    <source>
        <strain evidence="1 2">DSM 25457</strain>
    </source>
</reference>
<accession>A0ABY1QRR9</accession>
<organism evidence="1 2">
    <name type="scientific">Neorhodopirellula lusitana</name>
    <dbReference type="NCBI Taxonomy" id="445327"/>
    <lineage>
        <taxon>Bacteria</taxon>
        <taxon>Pseudomonadati</taxon>
        <taxon>Planctomycetota</taxon>
        <taxon>Planctomycetia</taxon>
        <taxon>Pirellulales</taxon>
        <taxon>Pirellulaceae</taxon>
        <taxon>Neorhodopirellula</taxon>
    </lineage>
</organism>
<comment type="caution">
    <text evidence="1">The sequence shown here is derived from an EMBL/GenBank/DDBJ whole genome shotgun (WGS) entry which is preliminary data.</text>
</comment>
<evidence type="ECO:0000313" key="2">
    <source>
        <dbReference type="Proteomes" id="UP001158067"/>
    </source>
</evidence>
<dbReference type="Proteomes" id="UP001158067">
    <property type="component" value="Unassembled WGS sequence"/>
</dbReference>
<proteinExistence type="predicted"/>
<gene>
    <name evidence="1" type="ORF">SAMN06265222_1238</name>
</gene>
<protein>
    <submittedName>
        <fullName evidence="1">Uncharacterized protein</fullName>
    </submittedName>
</protein>
<dbReference type="EMBL" id="FXUG01000023">
    <property type="protein sequence ID" value="SMP77356.1"/>
    <property type="molecule type" value="Genomic_DNA"/>
</dbReference>
<sequence>MERSEGKPAMLSKSRPVKVGNRLEDKTAMTTYQAAAG</sequence>
<name>A0ABY1QRR9_9BACT</name>